<dbReference type="InterPro" id="IPR000960">
    <property type="entry name" value="Flavin_mOase"/>
</dbReference>
<dbReference type="AlphaFoldDB" id="A0ABC8SQ53"/>
<dbReference type="SUPFAM" id="SSF51905">
    <property type="entry name" value="FAD/NAD(P)-binding domain"/>
    <property type="match status" value="2"/>
</dbReference>
<dbReference type="PROSITE" id="PS51257">
    <property type="entry name" value="PROKAR_LIPOPROTEIN"/>
    <property type="match status" value="1"/>
</dbReference>
<dbReference type="EC" id="1.-.-.-" evidence="7"/>
<keyword evidence="6 7" id="KW-0560">Oxidoreductase</keyword>
<protein>
    <recommendedName>
        <fullName evidence="7">Flavin-containing monooxygenase</fullName>
        <ecNumber evidence="7">1.-.-.-</ecNumber>
    </recommendedName>
</protein>
<evidence type="ECO:0000256" key="7">
    <source>
        <dbReference type="RuleBase" id="RU361177"/>
    </source>
</evidence>
<evidence type="ECO:0000256" key="5">
    <source>
        <dbReference type="ARBA" id="ARBA00022857"/>
    </source>
</evidence>
<evidence type="ECO:0000256" key="6">
    <source>
        <dbReference type="ARBA" id="ARBA00023002"/>
    </source>
</evidence>
<dbReference type="PANTHER" id="PTHR23023">
    <property type="entry name" value="DIMETHYLANILINE MONOOXYGENASE"/>
    <property type="match status" value="1"/>
</dbReference>
<comment type="similarity">
    <text evidence="2 7">Belongs to the FMO family.</text>
</comment>
<accession>A0ABC8SQ53</accession>
<name>A0ABC8SQ53_9AQUA</name>
<keyword evidence="7" id="KW-0503">Monooxygenase</keyword>
<keyword evidence="4 7" id="KW-0274">FAD</keyword>
<reference evidence="8 9" key="1">
    <citation type="submission" date="2024-02" db="EMBL/GenBank/DDBJ databases">
        <authorList>
            <person name="Vignale AGUSTIN F."/>
            <person name="Sosa J E."/>
            <person name="Modenutti C."/>
        </authorList>
    </citation>
    <scope>NUCLEOTIDE SEQUENCE [LARGE SCALE GENOMIC DNA]</scope>
</reference>
<dbReference type="FunFam" id="3.50.50.60:FF:000167">
    <property type="entry name" value="Flavin-containing monooxygenase"/>
    <property type="match status" value="1"/>
</dbReference>
<proteinExistence type="inferred from homology"/>
<evidence type="ECO:0000256" key="2">
    <source>
        <dbReference type="ARBA" id="ARBA00009183"/>
    </source>
</evidence>
<dbReference type="Gene3D" id="3.50.50.60">
    <property type="entry name" value="FAD/NAD(P)-binding domain"/>
    <property type="match status" value="3"/>
</dbReference>
<dbReference type="PIRSF" id="PIRSF000332">
    <property type="entry name" value="FMO"/>
    <property type="match status" value="1"/>
</dbReference>
<evidence type="ECO:0000256" key="3">
    <source>
        <dbReference type="ARBA" id="ARBA00022630"/>
    </source>
</evidence>
<keyword evidence="5" id="KW-0521">NADP</keyword>
<gene>
    <name evidence="8" type="ORF">ILEXP_LOCUS27688</name>
</gene>
<keyword evidence="3 7" id="KW-0285">Flavoprotein</keyword>
<evidence type="ECO:0000256" key="1">
    <source>
        <dbReference type="ARBA" id="ARBA00001974"/>
    </source>
</evidence>
<evidence type="ECO:0000256" key="4">
    <source>
        <dbReference type="ARBA" id="ARBA00022827"/>
    </source>
</evidence>
<evidence type="ECO:0000313" key="9">
    <source>
        <dbReference type="Proteomes" id="UP001642360"/>
    </source>
</evidence>
<dbReference type="InterPro" id="IPR036188">
    <property type="entry name" value="FAD/NAD-bd_sf"/>
</dbReference>
<keyword evidence="9" id="KW-1185">Reference proteome</keyword>
<comment type="caution">
    <text evidence="8">The sequence shown here is derived from an EMBL/GenBank/DDBJ whole genome shotgun (WGS) entry which is preliminary data.</text>
</comment>
<dbReference type="Pfam" id="PF00743">
    <property type="entry name" value="FMO-like"/>
    <property type="match status" value="1"/>
</dbReference>
<dbReference type="EMBL" id="CAUOFW020003281">
    <property type="protein sequence ID" value="CAK9159010.1"/>
    <property type="molecule type" value="Genomic_DNA"/>
</dbReference>
<sequence>MEKRVAIIGAGISGLLACKYTVAKGFQPIVFEEKGTIGGLWAQTIESTKLQNIKEAYQFTDFPWPPSVEEMCPNNTQVLDYIQSYAQHFGLLSYIKFNSKVISIEHEGESHEERESWDLWGGTGEAFGSKGKWHIQVQNTEKCSTEEYEVEFVIVCTGRFSGVPNFPEFPQGHGPEVYSGKVMHSMDYSAMDNAAAAELIKGKKIAVIGSSKSAVDISAECADANGTNYPCTMIQRNIHWMIPDFFVCGVNLGYLYFNRFSELLFHKPGETFLLSVLATLLSPLRWGISKFVESYLRWKFPLKKYGMVPKDSFFHDVTSCIILILPKYFYDKVIEGSIILKKSQSFSFCKEGLLIEGEDEPLKTNLVIFATGYRGDLKLKNIFTSPTFQKHIMESQTSSIPLYRQIIHPRIPQLAIIGYSESLDNLYTFEIRCQWLAHFLDGTFQLPSIKDMETDVRQWEDYMKRYAGSSYQRSCIGGVHIWYNDQLCKDIGCNPRRKKGLFQELFEPYGPADYVGLQSQSRGGAKQS</sequence>
<dbReference type="GO" id="GO:0004497">
    <property type="term" value="F:monooxygenase activity"/>
    <property type="evidence" value="ECO:0007669"/>
    <property type="project" value="UniProtKB-KW"/>
</dbReference>
<dbReference type="Proteomes" id="UP001642360">
    <property type="component" value="Unassembled WGS sequence"/>
</dbReference>
<dbReference type="InterPro" id="IPR020946">
    <property type="entry name" value="Flavin_mOase-like"/>
</dbReference>
<organism evidence="8 9">
    <name type="scientific">Ilex paraguariensis</name>
    <name type="common">yerba mate</name>
    <dbReference type="NCBI Taxonomy" id="185542"/>
    <lineage>
        <taxon>Eukaryota</taxon>
        <taxon>Viridiplantae</taxon>
        <taxon>Streptophyta</taxon>
        <taxon>Embryophyta</taxon>
        <taxon>Tracheophyta</taxon>
        <taxon>Spermatophyta</taxon>
        <taxon>Magnoliopsida</taxon>
        <taxon>eudicotyledons</taxon>
        <taxon>Gunneridae</taxon>
        <taxon>Pentapetalae</taxon>
        <taxon>asterids</taxon>
        <taxon>campanulids</taxon>
        <taxon>Aquifoliales</taxon>
        <taxon>Aquifoliaceae</taxon>
        <taxon>Ilex</taxon>
    </lineage>
</organism>
<dbReference type="FunFam" id="3.50.50.60:FF:000169">
    <property type="entry name" value="Flavin-containing monooxygenase"/>
    <property type="match status" value="1"/>
</dbReference>
<comment type="cofactor">
    <cofactor evidence="1 7">
        <name>FAD</name>
        <dbReference type="ChEBI" id="CHEBI:57692"/>
    </cofactor>
</comment>
<evidence type="ECO:0000313" key="8">
    <source>
        <dbReference type="EMBL" id="CAK9159010.1"/>
    </source>
</evidence>
<dbReference type="InterPro" id="IPR050346">
    <property type="entry name" value="FMO-like"/>
</dbReference>